<evidence type="ECO:0000256" key="1">
    <source>
        <dbReference type="ARBA" id="ARBA00004328"/>
    </source>
</evidence>
<proteinExistence type="predicted"/>
<evidence type="ECO:0000313" key="4">
    <source>
        <dbReference type="Proteomes" id="UP000013520"/>
    </source>
</evidence>
<dbReference type="InterPro" id="IPR024455">
    <property type="entry name" value="Phage_capsid"/>
</dbReference>
<dbReference type="InterPro" id="IPR054612">
    <property type="entry name" value="Phage_capsid-like_C"/>
</dbReference>
<evidence type="ECO:0000259" key="2">
    <source>
        <dbReference type="Pfam" id="PF05065"/>
    </source>
</evidence>
<organism evidence="3 4">
    <name type="scientific">Desulfoscipio gibsoniae DSM 7213</name>
    <dbReference type="NCBI Taxonomy" id="767817"/>
    <lineage>
        <taxon>Bacteria</taxon>
        <taxon>Bacillati</taxon>
        <taxon>Bacillota</taxon>
        <taxon>Clostridia</taxon>
        <taxon>Eubacteriales</taxon>
        <taxon>Desulfallaceae</taxon>
        <taxon>Desulfoscipio</taxon>
    </lineage>
</organism>
<keyword evidence="4" id="KW-1185">Reference proteome</keyword>
<dbReference type="NCBIfam" id="TIGR01554">
    <property type="entry name" value="major_cap_HK97"/>
    <property type="match status" value="1"/>
</dbReference>
<protein>
    <submittedName>
        <fullName evidence="3">Putative phage phi-C31 gp36 major capsid-like protein</fullName>
    </submittedName>
</protein>
<evidence type="ECO:0000313" key="3">
    <source>
        <dbReference type="EMBL" id="AGK99653.1"/>
    </source>
</evidence>
<reference evidence="3 4" key="1">
    <citation type="submission" date="2012-01" db="EMBL/GenBank/DDBJ databases">
        <title>Complete sequence of Desulfotomaculum gibsoniae DSM 7213.</title>
        <authorList>
            <consortium name="US DOE Joint Genome Institute"/>
            <person name="Lucas S."/>
            <person name="Han J."/>
            <person name="Lapidus A."/>
            <person name="Cheng J.-F."/>
            <person name="Goodwin L."/>
            <person name="Pitluck S."/>
            <person name="Peters L."/>
            <person name="Ovchinnikova G."/>
            <person name="Teshima H."/>
            <person name="Detter J.C."/>
            <person name="Han C."/>
            <person name="Tapia R."/>
            <person name="Land M."/>
            <person name="Hauser L."/>
            <person name="Kyrpides N."/>
            <person name="Ivanova N."/>
            <person name="Pagani I."/>
            <person name="Parshina S."/>
            <person name="Plugge C."/>
            <person name="Muyzer G."/>
            <person name="Kuever J."/>
            <person name="Ivanova A."/>
            <person name="Nazina T."/>
            <person name="Klenk H.-P."/>
            <person name="Brambilla E."/>
            <person name="Spring S."/>
            <person name="Stams A.F."/>
            <person name="Woyke T."/>
        </authorList>
    </citation>
    <scope>NUCLEOTIDE SEQUENCE [LARGE SCALE GENOMIC DNA]</scope>
    <source>
        <strain evidence="3 4">DSM 7213</strain>
    </source>
</reference>
<dbReference type="eggNOG" id="COG4653">
    <property type="taxonomic scope" value="Bacteria"/>
</dbReference>
<comment type="subcellular location">
    <subcellularLocation>
        <location evidence="1">Virion</location>
    </subcellularLocation>
</comment>
<dbReference type="EMBL" id="CP003273">
    <property type="protein sequence ID" value="AGK99653.1"/>
    <property type="molecule type" value="Genomic_DNA"/>
</dbReference>
<dbReference type="KEGG" id="dgi:Desgi_0033"/>
<dbReference type="OrthoDB" id="2043141at2"/>
<dbReference type="AlphaFoldDB" id="R4KAR4"/>
<dbReference type="HOGENOM" id="CLU_052807_0_0_9"/>
<name>R4KAR4_9FIRM</name>
<dbReference type="RefSeq" id="WP_006524632.1">
    <property type="nucleotide sequence ID" value="NC_021184.1"/>
</dbReference>
<dbReference type="SUPFAM" id="SSF56563">
    <property type="entry name" value="Major capsid protein gp5"/>
    <property type="match status" value="1"/>
</dbReference>
<dbReference type="Proteomes" id="UP000013520">
    <property type="component" value="Chromosome"/>
</dbReference>
<sequence length="414" mass="45591">MNKFKYMTESEIEEYRSQLEAELLTSSPERLKEIDKELTDIAAALAKDEYRRTVGAGPRQQRTAGPIGQMQILGTYGIGTGITNNTNTRGNEPVNGNVYGSSEYRQAFMGFVLTGARSEILEYRANATTLTSDIGTVIPTTIVQKVYEKMSAYSMIWDRITKTNVKGGVSVPTSSLKPTATWVAEGSVSDKQKKPTGSITFNYYKLQCRVAISLEASTVSLEMFESTVVENIYEAMIIAVEQSVVTGTGVGQPLGIVNDNTIPAGQIIDVTAAEISTYGKWAAIIGTIPLAYEAKVNLTLTKKDWDKYIAGMVDANGQPIARINLGLAERPERRVLGYNVVLVDDYLPSFDAANVGDIFGYFVDYKDYIFNSNLQMLYKKYFDEDTDEFVHKSTQLGDGKLAAPHSVILLRKAV</sequence>
<dbReference type="STRING" id="767817.Desgi_0033"/>
<gene>
    <name evidence="3" type="ORF">Desgi_0033</name>
</gene>
<accession>R4KAR4</accession>
<feature type="domain" description="Phage capsid-like C-terminal" evidence="2">
    <location>
        <begin position="135"/>
        <end position="410"/>
    </location>
</feature>
<dbReference type="Pfam" id="PF05065">
    <property type="entry name" value="Phage_capsid"/>
    <property type="match status" value="1"/>
</dbReference>